<keyword evidence="2" id="KW-1185">Reference proteome</keyword>
<dbReference type="EMBL" id="REGN01002505">
    <property type="protein sequence ID" value="RNA27696.1"/>
    <property type="molecule type" value="Genomic_DNA"/>
</dbReference>
<comment type="caution">
    <text evidence="1">The sequence shown here is derived from an EMBL/GenBank/DDBJ whole genome shotgun (WGS) entry which is preliminary data.</text>
</comment>
<evidence type="ECO:0000313" key="1">
    <source>
        <dbReference type="EMBL" id="RNA27696.1"/>
    </source>
</evidence>
<name>A0A3M7RW02_BRAPC</name>
<protein>
    <submittedName>
        <fullName evidence="1">Uncharacterized protein</fullName>
    </submittedName>
</protein>
<sequence length="113" mass="13114">MAKVRRYKNESRRIGKNVVGIKKTGDNEYDIESSDIEKVNKILEILEFNREEHVSNQTRIKIKYLDSNLLLVEFKQWHNNVNVCDGDVTACRVEFVRALDVCSTNGGNRDIQK</sequence>
<reference evidence="1 2" key="1">
    <citation type="journal article" date="2018" name="Sci. Rep.">
        <title>Genomic signatures of local adaptation to the degree of environmental predictability in rotifers.</title>
        <authorList>
            <person name="Franch-Gras L."/>
            <person name="Hahn C."/>
            <person name="Garcia-Roger E.M."/>
            <person name="Carmona M.J."/>
            <person name="Serra M."/>
            <person name="Gomez A."/>
        </authorList>
    </citation>
    <scope>NUCLEOTIDE SEQUENCE [LARGE SCALE GENOMIC DNA]</scope>
    <source>
        <strain evidence="1">HYR1</strain>
    </source>
</reference>
<dbReference type="AlphaFoldDB" id="A0A3M7RW02"/>
<accession>A0A3M7RW02</accession>
<organism evidence="1 2">
    <name type="scientific">Brachionus plicatilis</name>
    <name type="common">Marine rotifer</name>
    <name type="synonym">Brachionus muelleri</name>
    <dbReference type="NCBI Taxonomy" id="10195"/>
    <lineage>
        <taxon>Eukaryota</taxon>
        <taxon>Metazoa</taxon>
        <taxon>Spiralia</taxon>
        <taxon>Gnathifera</taxon>
        <taxon>Rotifera</taxon>
        <taxon>Eurotatoria</taxon>
        <taxon>Monogononta</taxon>
        <taxon>Pseudotrocha</taxon>
        <taxon>Ploima</taxon>
        <taxon>Brachionidae</taxon>
        <taxon>Brachionus</taxon>
    </lineage>
</organism>
<proteinExistence type="predicted"/>
<evidence type="ECO:0000313" key="2">
    <source>
        <dbReference type="Proteomes" id="UP000276133"/>
    </source>
</evidence>
<dbReference type="Proteomes" id="UP000276133">
    <property type="component" value="Unassembled WGS sequence"/>
</dbReference>
<gene>
    <name evidence="1" type="ORF">BpHYR1_027435</name>
</gene>